<dbReference type="Proteomes" id="UP000663499">
    <property type="component" value="Chromosome"/>
</dbReference>
<evidence type="ECO:0000313" key="10">
    <source>
        <dbReference type="EMBL" id="QSX07642.1"/>
    </source>
</evidence>
<feature type="transmembrane region" description="Helical" evidence="9">
    <location>
        <begin position="28"/>
        <end position="48"/>
    </location>
</feature>
<proteinExistence type="predicted"/>
<protein>
    <submittedName>
        <fullName evidence="10">RnfABCDGE type electron transport complex subunit D</fullName>
    </submittedName>
</protein>
<name>A0A975AGR2_9FIRM</name>
<keyword evidence="11" id="KW-1185">Reference proteome</keyword>
<dbReference type="KEGG" id="alka:J0B03_07310"/>
<keyword evidence="4" id="KW-0288">FMN</keyword>
<keyword evidence="3" id="KW-0285">Flavoprotein</keyword>
<keyword evidence="8 9" id="KW-0472">Membrane</keyword>
<evidence type="ECO:0000256" key="1">
    <source>
        <dbReference type="ARBA" id="ARBA00022448"/>
    </source>
</evidence>
<reference evidence="10" key="1">
    <citation type="submission" date="2021-03" db="EMBL/GenBank/DDBJ databases">
        <title>Alkalibacter marinus sp. nov., isolated from tidal flat sediment.</title>
        <authorList>
            <person name="Namirimu T."/>
            <person name="Yang J.-A."/>
            <person name="Yang S.-H."/>
            <person name="Kim Y.-J."/>
            <person name="Kwon K.K."/>
        </authorList>
    </citation>
    <scope>NUCLEOTIDE SEQUENCE</scope>
    <source>
        <strain evidence="10">ES005</strain>
    </source>
</reference>
<dbReference type="GO" id="GO:0055085">
    <property type="term" value="P:transmembrane transport"/>
    <property type="evidence" value="ECO:0007669"/>
    <property type="project" value="InterPro"/>
</dbReference>
<gene>
    <name evidence="10" type="ORF">J0B03_07310</name>
</gene>
<evidence type="ECO:0000256" key="3">
    <source>
        <dbReference type="ARBA" id="ARBA00022630"/>
    </source>
</evidence>
<accession>A0A975AGR2</accession>
<evidence type="ECO:0000256" key="2">
    <source>
        <dbReference type="ARBA" id="ARBA00022553"/>
    </source>
</evidence>
<dbReference type="GO" id="GO:0016020">
    <property type="term" value="C:membrane"/>
    <property type="evidence" value="ECO:0007669"/>
    <property type="project" value="InterPro"/>
</dbReference>
<keyword evidence="5 9" id="KW-0812">Transmembrane</keyword>
<dbReference type="Pfam" id="PF03116">
    <property type="entry name" value="NQR2_RnfD_RnfE"/>
    <property type="match status" value="1"/>
</dbReference>
<evidence type="ECO:0000256" key="9">
    <source>
        <dbReference type="SAM" id="Phobius"/>
    </source>
</evidence>
<keyword evidence="7 9" id="KW-1133">Transmembrane helix</keyword>
<dbReference type="EMBL" id="CP071444">
    <property type="protein sequence ID" value="QSX07642.1"/>
    <property type="molecule type" value="Genomic_DNA"/>
</dbReference>
<evidence type="ECO:0000256" key="8">
    <source>
        <dbReference type="ARBA" id="ARBA00023136"/>
    </source>
</evidence>
<evidence type="ECO:0000256" key="5">
    <source>
        <dbReference type="ARBA" id="ARBA00022692"/>
    </source>
</evidence>
<sequence>MKMFKGMLLALIPATLLAVYFFREKAVLLILVSVGVAVGSEALFQFLFKRKYTIKDGSAMVTGYASGLVRFSIHSFVCHCSIGCRGDRCR</sequence>
<dbReference type="RefSeq" id="WP_207298984.1">
    <property type="nucleotide sequence ID" value="NZ_CP071444.1"/>
</dbReference>
<evidence type="ECO:0000256" key="6">
    <source>
        <dbReference type="ARBA" id="ARBA00022967"/>
    </source>
</evidence>
<organism evidence="10 11">
    <name type="scientific">Alkalibacter rhizosphaerae</name>
    <dbReference type="NCBI Taxonomy" id="2815577"/>
    <lineage>
        <taxon>Bacteria</taxon>
        <taxon>Bacillati</taxon>
        <taxon>Bacillota</taxon>
        <taxon>Clostridia</taxon>
        <taxon>Eubacteriales</taxon>
        <taxon>Eubacteriaceae</taxon>
        <taxon>Alkalibacter</taxon>
    </lineage>
</organism>
<evidence type="ECO:0000256" key="7">
    <source>
        <dbReference type="ARBA" id="ARBA00022989"/>
    </source>
</evidence>
<evidence type="ECO:0000256" key="4">
    <source>
        <dbReference type="ARBA" id="ARBA00022643"/>
    </source>
</evidence>
<evidence type="ECO:0000313" key="11">
    <source>
        <dbReference type="Proteomes" id="UP000663499"/>
    </source>
</evidence>
<dbReference type="InterPro" id="IPR004338">
    <property type="entry name" value="NqrB/RnfD"/>
</dbReference>
<dbReference type="AlphaFoldDB" id="A0A975AGR2"/>
<keyword evidence="2" id="KW-0597">Phosphoprotein</keyword>
<keyword evidence="6" id="KW-1278">Translocase</keyword>
<keyword evidence="1" id="KW-0813">Transport</keyword>